<dbReference type="SUPFAM" id="SSF81301">
    <property type="entry name" value="Nucleotidyltransferase"/>
    <property type="match status" value="1"/>
</dbReference>
<dbReference type="Pfam" id="PF21133">
    <property type="entry name" value="CAA_C"/>
    <property type="match status" value="1"/>
</dbReference>
<dbReference type="Proteomes" id="UP000002593">
    <property type="component" value="Chromosome"/>
</dbReference>
<feature type="binding site" evidence="10">
    <location>
        <position position="67"/>
    </location>
    <ligand>
        <name>ATP</name>
        <dbReference type="ChEBI" id="CHEBI:30616"/>
    </ligand>
</feature>
<dbReference type="GO" id="GO:0000287">
    <property type="term" value="F:magnesium ion binding"/>
    <property type="evidence" value="ECO:0007669"/>
    <property type="project" value="UniProtKB-UniRule"/>
</dbReference>
<dbReference type="Pfam" id="PF09249">
    <property type="entry name" value="tRNA_NucTransf2"/>
    <property type="match status" value="1"/>
</dbReference>
<dbReference type="GO" id="GO:0004810">
    <property type="term" value="F:CCA tRNA nucleotidyltransferase activity"/>
    <property type="evidence" value="ECO:0007669"/>
    <property type="project" value="UniProtKB-UniRule"/>
</dbReference>
<comment type="cofactor">
    <cofactor evidence="10">
        <name>Mg(2+)</name>
        <dbReference type="ChEBI" id="CHEBI:18420"/>
    </cofactor>
</comment>
<dbReference type="GeneID" id="4781433"/>
<keyword evidence="3 10" id="KW-0548">Nucleotidyltransferase</keyword>
<dbReference type="InterPro" id="IPR011068">
    <property type="entry name" value="NuclTrfase_I-like_C"/>
</dbReference>
<dbReference type="OrthoDB" id="7378at2157"/>
<sequence>MKTGIAGSSGCPHTKVEKQVLAMVAPTTGEREKARKAVEEATRLLDAVLKELGVKDYEVRVEGSYAKDTWLSGELDIDLFILLPRSKCLDLIHAGLIDQIEEKLAKLGLRTERRYAQHPYARVLVHSYWVEVVPACRVEKPGEVVTAVDRTPLHTRYILGRLEPHQRDEVRLLKSFLKGIGVYGAEIAVEGFSGYLAELLIAAYGCFRNVIAEAAKWKPPVIVDVNGAGYSRKELLEKFGDKPMIVVDPVDPSRNAAAAVSTRSLAELVLAAKMYLREPRMEFFHVARTPPTTPQQAVASSGERVSNMVLLLLEPPQRVPPDTLWGVGKRALRLAVNLLERWGFHVIDYRVTACTEGRILACIELEERVTPPYTLHRGPPAWSGHALRFLEKYATDPNAYGPWIDEEGRLVVIRARRYQDAIHLLRDRAWEWLPGSASGYKVEVHPLLQGLLERRIEECELECLASLAVKKPAWMRRLYHSQKP</sequence>
<proteinExistence type="inferred from homology"/>
<comment type="subunit">
    <text evidence="10">Homodimer.</text>
</comment>
<dbReference type="InterPro" id="IPR008229">
    <property type="entry name" value="CCA-adding_arc"/>
</dbReference>
<evidence type="ECO:0000259" key="11">
    <source>
        <dbReference type="Pfam" id="PF01909"/>
    </source>
</evidence>
<evidence type="ECO:0000313" key="15">
    <source>
        <dbReference type="Proteomes" id="UP000002593"/>
    </source>
</evidence>
<dbReference type="SUPFAM" id="SSF81631">
    <property type="entry name" value="PAP/OAS1 substrate-binding domain"/>
    <property type="match status" value="1"/>
</dbReference>
<evidence type="ECO:0000256" key="2">
    <source>
        <dbReference type="ARBA" id="ARBA00022694"/>
    </source>
</evidence>
<dbReference type="PANTHER" id="PTHR39643">
    <property type="entry name" value="CCA-ADDING ENZYME"/>
    <property type="match status" value="1"/>
</dbReference>
<feature type="binding site" evidence="10">
    <location>
        <position position="76"/>
    </location>
    <ligand>
        <name>Mg(2+)</name>
        <dbReference type="ChEBI" id="CHEBI:18420"/>
    </ligand>
</feature>
<dbReference type="KEGG" id="hbu:Hbut_0014"/>
<reference evidence="14 15" key="1">
    <citation type="journal article" date="2007" name="Archaea">
        <title>The genome of Hyperthermus butylicus: a sulfur-reducing, peptide fermenting, neutrophilic Crenarchaeote growing up to 108 degrees C.</title>
        <authorList>
            <person name="Brugger K."/>
            <person name="Chen L."/>
            <person name="Stark M."/>
            <person name="Zibat A."/>
            <person name="Redder P."/>
            <person name="Ruepp A."/>
            <person name="Awayez M."/>
            <person name="She Q."/>
            <person name="Garrett R.A."/>
            <person name="Klenk H.P."/>
        </authorList>
    </citation>
    <scope>NUCLEOTIDE SEQUENCE [LARGE SCALE GENOMIC DNA]</scope>
    <source>
        <strain evidence="15">DSM 5456 / JCM 9403 / PLM1-5</strain>
    </source>
</reference>
<dbReference type="PANTHER" id="PTHR39643:SF1">
    <property type="entry name" value="CCA-ADDING ENZYME"/>
    <property type="match status" value="1"/>
</dbReference>
<dbReference type="GO" id="GO:0001680">
    <property type="term" value="P:tRNA 3'-terminal CCA addition"/>
    <property type="evidence" value="ECO:0007669"/>
    <property type="project" value="UniProtKB-UniRule"/>
</dbReference>
<keyword evidence="8 10" id="KW-0460">Magnesium</keyword>
<name>A2BIT6_HYPBU</name>
<feature type="domain" description="tRNA nucleotidyltransferase substrate binding" evidence="12">
    <location>
        <begin position="168"/>
        <end position="285"/>
    </location>
</feature>
<dbReference type="EMBL" id="CP000493">
    <property type="protein sequence ID" value="ABM79892.1"/>
    <property type="molecule type" value="Genomic_DNA"/>
</dbReference>
<keyword evidence="6 10" id="KW-0692">RNA repair</keyword>
<evidence type="ECO:0000256" key="1">
    <source>
        <dbReference type="ARBA" id="ARBA00022679"/>
    </source>
</evidence>
<dbReference type="InterPro" id="IPR042090">
    <property type="entry name" value="CCA_tRNA_nucleotrans_2"/>
</dbReference>
<organism evidence="14 15">
    <name type="scientific">Hyperthermus butylicus (strain DSM 5456 / JCM 9403 / PLM1-5)</name>
    <dbReference type="NCBI Taxonomy" id="415426"/>
    <lineage>
        <taxon>Archaea</taxon>
        <taxon>Thermoproteota</taxon>
        <taxon>Thermoprotei</taxon>
        <taxon>Desulfurococcales</taxon>
        <taxon>Pyrodictiaceae</taxon>
        <taxon>Hyperthermus</taxon>
    </lineage>
</organism>
<dbReference type="HAMAP" id="MF_01264">
    <property type="entry name" value="CCA_arch"/>
    <property type="match status" value="1"/>
</dbReference>
<evidence type="ECO:0000256" key="6">
    <source>
        <dbReference type="ARBA" id="ARBA00022800"/>
    </source>
</evidence>
<evidence type="ECO:0000256" key="3">
    <source>
        <dbReference type="ARBA" id="ARBA00022695"/>
    </source>
</evidence>
<keyword evidence="9 10" id="KW-0694">RNA-binding</keyword>
<keyword evidence="5 10" id="KW-0547">Nucleotide-binding</keyword>
<dbReference type="EC" id="2.7.7.72" evidence="10"/>
<evidence type="ECO:0000259" key="12">
    <source>
        <dbReference type="Pfam" id="PF09249"/>
    </source>
</evidence>
<dbReference type="InterPro" id="IPR002934">
    <property type="entry name" value="Polymerase_NTP_transf_dom"/>
</dbReference>
<protein>
    <recommendedName>
        <fullName evidence="10">CCA-adding enzyme</fullName>
        <ecNumber evidence="10">2.7.7.72</ecNumber>
    </recommendedName>
    <alternativeName>
        <fullName evidence="10">CCA tRNA nucleotidyltransferase</fullName>
    </alternativeName>
    <alternativeName>
        <fullName evidence="10">tRNA CCA-pyrophosphorylase</fullName>
    </alternativeName>
    <alternativeName>
        <fullName evidence="10">tRNA adenylyl-/cytidylyl- transferase</fullName>
    </alternativeName>
    <alternativeName>
        <fullName evidence="10">tRNA nucleotidyltransferase</fullName>
    </alternativeName>
    <alternativeName>
        <fullName evidence="10">tRNA-NT</fullName>
    </alternativeName>
</protein>
<keyword evidence="15" id="KW-1185">Reference proteome</keyword>
<dbReference type="Gene3D" id="1.10.1410.30">
    <property type="entry name" value="CCA tRNA nucleotidyltransferase, domain 2"/>
    <property type="match status" value="1"/>
</dbReference>
<dbReference type="GO" id="GO:0042245">
    <property type="term" value="P:RNA repair"/>
    <property type="evidence" value="ECO:0007669"/>
    <property type="project" value="UniProtKB-KW"/>
</dbReference>
<feature type="binding site" evidence="10">
    <location>
        <position position="174"/>
    </location>
    <ligand>
        <name>ATP</name>
        <dbReference type="ChEBI" id="CHEBI:30616"/>
    </ligand>
</feature>
<dbReference type="Pfam" id="PF01909">
    <property type="entry name" value="NTP_transf_2"/>
    <property type="match status" value="1"/>
</dbReference>
<dbReference type="Gene3D" id="3.30.460.10">
    <property type="entry name" value="Beta Polymerase, domain 2"/>
    <property type="match status" value="1"/>
</dbReference>
<accession>A2BIT6</accession>
<dbReference type="InterPro" id="IPR043519">
    <property type="entry name" value="NT_sf"/>
</dbReference>
<dbReference type="CDD" id="cd05400">
    <property type="entry name" value="NT_2-5OAS_ClassI-CCAase"/>
    <property type="match status" value="1"/>
</dbReference>
<evidence type="ECO:0000259" key="13">
    <source>
        <dbReference type="Pfam" id="PF21133"/>
    </source>
</evidence>
<feature type="binding site" evidence="10">
    <location>
        <position position="131"/>
    </location>
    <ligand>
        <name>Mg(2+)</name>
        <dbReference type="ChEBI" id="CHEBI:18420"/>
    </ligand>
</feature>
<feature type="binding site" evidence="10">
    <location>
        <position position="174"/>
    </location>
    <ligand>
        <name>CTP</name>
        <dbReference type="ChEBI" id="CHEBI:37563"/>
    </ligand>
</feature>
<dbReference type="eggNOG" id="arCOG04249">
    <property type="taxonomic scope" value="Archaea"/>
</dbReference>
<evidence type="ECO:0000313" key="14">
    <source>
        <dbReference type="EMBL" id="ABM79892.1"/>
    </source>
</evidence>
<keyword evidence="1 10" id="KW-0808">Transferase</keyword>
<dbReference type="PIRSF" id="PIRSF005335">
    <property type="entry name" value="CCA_arch"/>
    <property type="match status" value="1"/>
</dbReference>
<evidence type="ECO:0000256" key="7">
    <source>
        <dbReference type="ARBA" id="ARBA00022840"/>
    </source>
</evidence>
<feature type="binding site" evidence="10">
    <location>
        <position position="154"/>
    </location>
    <ligand>
        <name>ATP</name>
        <dbReference type="ChEBI" id="CHEBI:30616"/>
    </ligand>
</feature>
<dbReference type="STRING" id="415426.Hbut_0014"/>
<dbReference type="InterPro" id="IPR048833">
    <property type="entry name" value="CAA_C"/>
</dbReference>
<dbReference type="InterPro" id="IPR006116">
    <property type="entry name" value="NT_2-5OAS_ClassI-CCAase"/>
</dbReference>
<comment type="catalytic activity">
    <reaction evidence="10">
        <text>a tRNA precursor + 2 CTP + ATP = a tRNA with a 3' CCA end + 3 diphosphate</text>
        <dbReference type="Rhea" id="RHEA:14433"/>
        <dbReference type="Rhea" id="RHEA-COMP:10465"/>
        <dbReference type="Rhea" id="RHEA-COMP:10468"/>
        <dbReference type="ChEBI" id="CHEBI:30616"/>
        <dbReference type="ChEBI" id="CHEBI:33019"/>
        <dbReference type="ChEBI" id="CHEBI:37563"/>
        <dbReference type="ChEBI" id="CHEBI:74896"/>
        <dbReference type="ChEBI" id="CHEBI:83071"/>
        <dbReference type="EC" id="2.7.7.72"/>
    </reaction>
</comment>
<feature type="binding site" evidence="10">
    <location>
        <position position="67"/>
    </location>
    <ligand>
        <name>CTP</name>
        <dbReference type="ChEBI" id="CHEBI:37563"/>
    </ligand>
</feature>
<dbReference type="EnsemblBacteria" id="ABM79892">
    <property type="protein sequence ID" value="ABM79892"/>
    <property type="gene ID" value="Hbut_0014"/>
</dbReference>
<feature type="binding site" evidence="10">
    <location>
        <position position="154"/>
    </location>
    <ligand>
        <name>CTP</name>
        <dbReference type="ChEBI" id="CHEBI:37563"/>
    </ligand>
</feature>
<dbReference type="InterPro" id="IPR015329">
    <property type="entry name" value="tRNA_NucTransf2"/>
</dbReference>
<evidence type="ECO:0000256" key="9">
    <source>
        <dbReference type="ARBA" id="ARBA00022884"/>
    </source>
</evidence>
<gene>
    <name evidence="10" type="primary">cca</name>
    <name evidence="14" type="ordered locus">Hbut_0014</name>
</gene>
<comment type="function">
    <text evidence="10">Catalyzes the addition and repair of the essential 3'-terminal CCA sequence in tRNAs without using a nucleic acid template. Adds these three nucleotides in the order of C, C, and A to the tRNA nucleotide-73, using CTP and ATP as substrates and producing inorganic pyrophosphate. tRNA 3'-terminal CCA addition is required both for tRNA processing and repair. Also involved in tRNA surveillance by mediating tandem CCA addition to generate a CCACCA at the 3' terminus of unstable tRNAs. While stable tRNAs receive only 3'-terminal CCA, unstable tRNAs are marked with CCACCA and rapidly degraded.</text>
</comment>
<dbReference type="GO" id="GO:0000049">
    <property type="term" value="F:tRNA binding"/>
    <property type="evidence" value="ECO:0007669"/>
    <property type="project" value="UniProtKB-UniRule"/>
</dbReference>
<keyword evidence="7 10" id="KW-0067">ATP-binding</keyword>
<dbReference type="NCBIfam" id="TIGR03671">
    <property type="entry name" value="cca_archaeal"/>
    <property type="match status" value="1"/>
</dbReference>
<keyword evidence="2 10" id="KW-0819">tRNA processing</keyword>
<evidence type="ECO:0000256" key="5">
    <source>
        <dbReference type="ARBA" id="ARBA00022741"/>
    </source>
</evidence>
<feature type="binding site" evidence="10">
    <location>
        <position position="183"/>
    </location>
    <ligand>
        <name>CTP</name>
        <dbReference type="ChEBI" id="CHEBI:37563"/>
    </ligand>
</feature>
<keyword evidence="4 10" id="KW-0479">Metal-binding</keyword>
<dbReference type="GO" id="GO:0160016">
    <property type="term" value="F:CCACCA tRNA nucleotidyltransferase activity"/>
    <property type="evidence" value="ECO:0007669"/>
    <property type="project" value="RHEA"/>
</dbReference>
<feature type="binding site" evidence="10">
    <location>
        <position position="64"/>
    </location>
    <ligand>
        <name>ATP</name>
        <dbReference type="ChEBI" id="CHEBI:30616"/>
    </ligand>
</feature>
<feature type="domain" description="CCA-adding enzyme C-terminal" evidence="13">
    <location>
        <begin position="311"/>
        <end position="429"/>
    </location>
</feature>
<dbReference type="GO" id="GO:0005524">
    <property type="term" value="F:ATP binding"/>
    <property type="evidence" value="ECO:0007669"/>
    <property type="project" value="UniProtKB-UniRule"/>
</dbReference>
<dbReference type="HOGENOM" id="CLU_044679_1_0_2"/>
<dbReference type="RefSeq" id="WP_011821209.1">
    <property type="nucleotide sequence ID" value="NC_008818.1"/>
</dbReference>
<comment type="miscellaneous">
    <text evidence="10">A single active site specifically recognizes both ATP and CTP and is responsible for their addition.</text>
</comment>
<comment type="catalytic activity">
    <reaction evidence="10">
        <text>a tRNA with a 3' CCA end + 2 CTP + ATP = a tRNA with a 3' CCACCA end + 3 diphosphate</text>
        <dbReference type="Rhea" id="RHEA:76235"/>
        <dbReference type="Rhea" id="RHEA-COMP:10468"/>
        <dbReference type="Rhea" id="RHEA-COMP:18655"/>
        <dbReference type="ChEBI" id="CHEBI:30616"/>
        <dbReference type="ChEBI" id="CHEBI:33019"/>
        <dbReference type="ChEBI" id="CHEBI:37563"/>
        <dbReference type="ChEBI" id="CHEBI:83071"/>
        <dbReference type="ChEBI" id="CHEBI:195187"/>
    </reaction>
</comment>
<evidence type="ECO:0000256" key="4">
    <source>
        <dbReference type="ARBA" id="ARBA00022723"/>
    </source>
</evidence>
<dbReference type="Gene3D" id="3.30.70.590">
    <property type="entry name" value="Poly(A) polymerase predicted RNA binding domain"/>
    <property type="match status" value="1"/>
</dbReference>
<evidence type="ECO:0000256" key="10">
    <source>
        <dbReference type="HAMAP-Rule" id="MF_01264"/>
    </source>
</evidence>
<comment type="similarity">
    <text evidence="10">Belongs to the tRNA nucleotidyltransferase/poly(A) polymerase family. Archaeal CCA-adding enzyme subfamily.</text>
</comment>
<feature type="binding site" evidence="10">
    <location>
        <position position="78"/>
    </location>
    <ligand>
        <name>Mg(2+)</name>
        <dbReference type="ChEBI" id="CHEBI:18420"/>
    </ligand>
</feature>
<feature type="domain" description="Polymerase nucleotidyl transferase" evidence="11">
    <location>
        <begin position="46"/>
        <end position="154"/>
    </location>
</feature>
<feature type="binding site" evidence="10">
    <location>
        <position position="64"/>
    </location>
    <ligand>
        <name>CTP</name>
        <dbReference type="ChEBI" id="CHEBI:37563"/>
    </ligand>
</feature>
<dbReference type="SUPFAM" id="SSF55003">
    <property type="entry name" value="PAP/Archaeal CCA-adding enzyme, C-terminal domain"/>
    <property type="match status" value="1"/>
</dbReference>
<evidence type="ECO:0000256" key="8">
    <source>
        <dbReference type="ARBA" id="ARBA00022842"/>
    </source>
</evidence>
<feature type="binding site" evidence="10">
    <location>
        <position position="183"/>
    </location>
    <ligand>
        <name>ATP</name>
        <dbReference type="ChEBI" id="CHEBI:30616"/>
    </ligand>
</feature>
<dbReference type="AlphaFoldDB" id="A2BIT6"/>